<dbReference type="Pfam" id="PF09388">
    <property type="entry name" value="SpoOE-like"/>
    <property type="match status" value="1"/>
</dbReference>
<dbReference type="PANTHER" id="PTHR41263:SF1">
    <property type="entry name" value="ASPARTYL-PHOSPHATE PHOSPHATASE YISI"/>
    <property type="match status" value="1"/>
</dbReference>
<protein>
    <submittedName>
        <fullName evidence="1">Aspartyl-phosphate phosphatase Spo0E family protein</fullName>
    </submittedName>
</protein>
<dbReference type="PANTHER" id="PTHR41263">
    <property type="entry name" value="ASPARTYL-PHOSPHATE PHOSPHATASE YISI"/>
    <property type="match status" value="1"/>
</dbReference>
<dbReference type="GO" id="GO:0046983">
    <property type="term" value="F:protein dimerization activity"/>
    <property type="evidence" value="ECO:0007669"/>
    <property type="project" value="InterPro"/>
</dbReference>
<name>A0A2N0Z172_9BACI</name>
<gene>
    <name evidence="1" type="ORF">CWS01_13255</name>
</gene>
<dbReference type="Gene3D" id="4.10.280.10">
    <property type="entry name" value="Helix-loop-helix DNA-binding domain"/>
    <property type="match status" value="1"/>
</dbReference>
<keyword evidence="2" id="KW-1185">Reference proteome</keyword>
<dbReference type="InterPro" id="IPR053028">
    <property type="entry name" value="Spo0E-like_phosphatase"/>
</dbReference>
<organism evidence="1 2">
    <name type="scientific">Niallia nealsonii</name>
    <dbReference type="NCBI Taxonomy" id="115979"/>
    <lineage>
        <taxon>Bacteria</taxon>
        <taxon>Bacillati</taxon>
        <taxon>Bacillota</taxon>
        <taxon>Bacilli</taxon>
        <taxon>Bacillales</taxon>
        <taxon>Bacillaceae</taxon>
        <taxon>Niallia</taxon>
    </lineage>
</organism>
<proteinExistence type="predicted"/>
<dbReference type="OrthoDB" id="2973859at2"/>
<reference evidence="1 2" key="1">
    <citation type="journal article" date="2003" name="Int. J. Syst. Evol. Microbiol.">
        <title>Bacillus nealsonii sp. nov., isolated from a spacecraft-assembly facility, whose spores are gamma-radiation resistant.</title>
        <authorList>
            <person name="Venkateswaran K."/>
            <person name="Kempf M."/>
            <person name="Chen F."/>
            <person name="Satomi M."/>
            <person name="Nicholson W."/>
            <person name="Kern R."/>
        </authorList>
    </citation>
    <scope>NUCLEOTIDE SEQUENCE [LARGE SCALE GENOMIC DNA]</scope>
    <source>
        <strain evidence="1 2">FO-92</strain>
    </source>
</reference>
<dbReference type="GO" id="GO:0043937">
    <property type="term" value="P:regulation of sporulation"/>
    <property type="evidence" value="ECO:0007669"/>
    <property type="project" value="InterPro"/>
</dbReference>
<evidence type="ECO:0000313" key="2">
    <source>
        <dbReference type="Proteomes" id="UP000233375"/>
    </source>
</evidence>
<dbReference type="Proteomes" id="UP000233375">
    <property type="component" value="Unassembled WGS sequence"/>
</dbReference>
<accession>A0A2N0Z172</accession>
<dbReference type="InterPro" id="IPR018540">
    <property type="entry name" value="Spo0E-like"/>
</dbReference>
<dbReference type="InterPro" id="IPR037208">
    <property type="entry name" value="Spo0E-like_sf"/>
</dbReference>
<dbReference type="EMBL" id="PISE01000027">
    <property type="protein sequence ID" value="PKG23243.1"/>
    <property type="molecule type" value="Genomic_DNA"/>
</dbReference>
<dbReference type="InterPro" id="IPR036638">
    <property type="entry name" value="HLH_DNA-bd_sf"/>
</dbReference>
<comment type="caution">
    <text evidence="1">The sequence shown here is derived from an EMBL/GenBank/DDBJ whole genome shotgun (WGS) entry which is preliminary data.</text>
</comment>
<sequence>MEVHGVKKEMMKKIQQKREAMIQSAKETGYTSEETIKHSQELDKLIIQYQLAFRQSNQKRTFVRKCKKKTSIVWSRYLVYKQNNYSKVL</sequence>
<evidence type="ECO:0000313" key="1">
    <source>
        <dbReference type="EMBL" id="PKG23243.1"/>
    </source>
</evidence>
<dbReference type="AlphaFoldDB" id="A0A2N0Z172"/>
<dbReference type="SUPFAM" id="SSF140500">
    <property type="entry name" value="BAS1536-like"/>
    <property type="match status" value="1"/>
</dbReference>